<dbReference type="SMART" id="SM00672">
    <property type="entry name" value="CAP10"/>
    <property type="match status" value="1"/>
</dbReference>
<proteinExistence type="predicted"/>
<comment type="caution">
    <text evidence="3">The sequence shown here is derived from an EMBL/GenBank/DDBJ whole genome shotgun (WGS) entry which is preliminary data.</text>
</comment>
<accession>A0AAV5A5K0</accession>
<reference evidence="3" key="1">
    <citation type="submission" date="2021-10" db="EMBL/GenBank/DDBJ databases">
        <title>De novo Genome Assembly of Clathrus columnatus (Basidiomycota, Fungi) Using Illumina and Nanopore Sequence Data.</title>
        <authorList>
            <person name="Ogiso-Tanaka E."/>
            <person name="Itagaki H."/>
            <person name="Hosoya T."/>
            <person name="Hosaka K."/>
        </authorList>
    </citation>
    <scope>NUCLEOTIDE SEQUENCE</scope>
    <source>
        <strain evidence="3">MO-923</strain>
    </source>
</reference>
<feature type="region of interest" description="Disordered" evidence="1">
    <location>
        <begin position="1"/>
        <end position="41"/>
    </location>
</feature>
<evidence type="ECO:0000313" key="3">
    <source>
        <dbReference type="EMBL" id="GJJ08524.1"/>
    </source>
</evidence>
<evidence type="ECO:0000259" key="2">
    <source>
        <dbReference type="SMART" id="SM00672"/>
    </source>
</evidence>
<dbReference type="Proteomes" id="UP001050691">
    <property type="component" value="Unassembled WGS sequence"/>
</dbReference>
<dbReference type="InterPro" id="IPR051091">
    <property type="entry name" value="O-Glucosyltr/Glycosyltrsf_90"/>
</dbReference>
<dbReference type="InterPro" id="IPR006598">
    <property type="entry name" value="CAP10"/>
</dbReference>
<protein>
    <recommendedName>
        <fullName evidence="2">Glycosyl transferase CAP10 domain-containing protein</fullName>
    </recommendedName>
</protein>
<evidence type="ECO:0000256" key="1">
    <source>
        <dbReference type="SAM" id="MobiDB-lite"/>
    </source>
</evidence>
<dbReference type="Pfam" id="PF05686">
    <property type="entry name" value="Glyco_transf_90"/>
    <property type="match status" value="1"/>
</dbReference>
<dbReference type="EMBL" id="BPWL01000003">
    <property type="protein sequence ID" value="GJJ08524.1"/>
    <property type="molecule type" value="Genomic_DNA"/>
</dbReference>
<feature type="compositionally biased region" description="Basic and acidic residues" evidence="1">
    <location>
        <begin position="13"/>
        <end position="28"/>
    </location>
</feature>
<sequence>MSRQKRPVSQPDSPDRVEENDPFLDRDSGGPSNPKVKTPLSSRSHFYRTDGLLEVNPKGRHPIYELIDTAEIQWKRKLQKQSKTLEQAVKEYKRRYKRLPPKGFNLWWDYADYYNVQLRDEYDSIHRQLQPLWGIRPEVLQRLQHDAESQYDSFTIGKIQDSSRIELLNDTLSGNVAYGKSGHSRLQDLLAMLEEIQEWLPEFRATFNMHDIPRGQVSWEARYAAEVAAEKGEYVDTSNIQSPALGWSAVCPPDSALRSFVAPPFPDPDDPVPEYHDSYQTTSSNIKTFIYNHILTMSPCDHPNLLLLNGALSGYHYSSQFGPTPWSEFTPIFSMSSTFLNFDILHPAAEAWMSANEIAKDAGGEDQVLKWDDMYDERLLWRGSTTGAHHAPGRWWNVSQRTRLVESATRRGGETRVLFPPLAGRDAAVGFGRTLKYSALNSAFMDVAFSGSPQQCEEKTCSLLKQRFEFRKRMSYKEAGAYKYVMDIDGNGWSSRFKRLISTNSLVFKATIFPEWYSERIMPWVHYVPVQYTLTDLYDILAFFRGSPFSNIVDAETEPDMADVENIDILDPEREFLGNDRLARRIATAGREWSDTFFRKEDMTAYMYRLLLEYARVMNLDREAATMHE</sequence>
<evidence type="ECO:0000313" key="4">
    <source>
        <dbReference type="Proteomes" id="UP001050691"/>
    </source>
</evidence>
<keyword evidence="4" id="KW-1185">Reference proteome</keyword>
<dbReference type="PANTHER" id="PTHR12203">
    <property type="entry name" value="KDEL LYS-ASP-GLU-LEU CONTAINING - RELATED"/>
    <property type="match status" value="1"/>
</dbReference>
<dbReference type="PANTHER" id="PTHR12203:SF118">
    <property type="entry name" value="BETA-1,2-XYLOSYLTRANSFERASE 1"/>
    <property type="match status" value="1"/>
</dbReference>
<gene>
    <name evidence="3" type="ORF">Clacol_002742</name>
</gene>
<organism evidence="3 4">
    <name type="scientific">Clathrus columnatus</name>
    <dbReference type="NCBI Taxonomy" id="1419009"/>
    <lineage>
        <taxon>Eukaryota</taxon>
        <taxon>Fungi</taxon>
        <taxon>Dikarya</taxon>
        <taxon>Basidiomycota</taxon>
        <taxon>Agaricomycotina</taxon>
        <taxon>Agaricomycetes</taxon>
        <taxon>Phallomycetidae</taxon>
        <taxon>Phallales</taxon>
        <taxon>Clathraceae</taxon>
        <taxon>Clathrus</taxon>
    </lineage>
</organism>
<dbReference type="AlphaFoldDB" id="A0AAV5A5K0"/>
<name>A0AAV5A5K0_9AGAM</name>
<feature type="domain" description="Glycosyl transferase CAP10" evidence="2">
    <location>
        <begin position="320"/>
        <end position="621"/>
    </location>
</feature>